<dbReference type="Pfam" id="PF20985">
    <property type="entry name" value="Legum_prodom"/>
    <property type="match status" value="1"/>
</dbReference>
<dbReference type="InterPro" id="IPR046427">
    <property type="entry name" value="Legumain_prodom_sf"/>
</dbReference>
<feature type="domain" description="Legumain prodomain" evidence="2">
    <location>
        <begin position="208"/>
        <end position="293"/>
    </location>
</feature>
<dbReference type="AlphaFoldDB" id="A0AAV6IU65"/>
<keyword evidence="4" id="KW-1185">Reference proteome</keyword>
<accession>A0AAV6IU65</accession>
<dbReference type="Gene3D" id="1.10.132.130">
    <property type="match status" value="1"/>
</dbReference>
<dbReference type="PANTHER" id="PTHR12000">
    <property type="entry name" value="HEMOGLOBINASE FAMILY MEMBER"/>
    <property type="match status" value="1"/>
</dbReference>
<dbReference type="GO" id="GO:0004197">
    <property type="term" value="F:cysteine-type endopeptidase activity"/>
    <property type="evidence" value="ECO:0007669"/>
    <property type="project" value="TreeGrafter"/>
</dbReference>
<dbReference type="InterPro" id="IPR001096">
    <property type="entry name" value="Peptidase_C13"/>
</dbReference>
<comment type="similarity">
    <text evidence="1">Belongs to the peptidase C13 family.</text>
</comment>
<dbReference type="GO" id="GO:0006624">
    <property type="term" value="P:vacuolar protein processing"/>
    <property type="evidence" value="ECO:0007669"/>
    <property type="project" value="TreeGrafter"/>
</dbReference>
<name>A0AAV6IU65_9ERIC</name>
<dbReference type="CDD" id="cd21115">
    <property type="entry name" value="legumain_C"/>
    <property type="match status" value="1"/>
</dbReference>
<comment type="caution">
    <text evidence="3">The sequence shown here is derived from an EMBL/GenBank/DDBJ whole genome shotgun (WGS) entry which is preliminary data.</text>
</comment>
<protein>
    <recommendedName>
        <fullName evidence="2">Legumain prodomain domain-containing protein</fullName>
    </recommendedName>
</protein>
<sequence>MLMAVRRLYCRKNPIAAVLGKIEGLRRESVVCWGRLTGLRRDIGSLKFIEYYFLSQIEFWNWVCAILYGVEPTIGECGVGQRESDLAMSSTVEGVGRVWLLLFGDQTQWTVDLFATLTSVDKVQRRTAKGDKEGSSHVMKYGNTMLGKNLLFSYLGTNTASDNYAFIRHKSLALIMKVVGQRDAEVLRFWHKYCKALKGFQKKFTAEKQLRCVVKHRAHGDDSMMSIEKILFRSANGLVTVETVRPVGQPLVDNWSCFKILVRTYEEHCGSLSKYSTRYARAIANACNIGVKVE</sequence>
<dbReference type="EMBL" id="JACTNZ010000009">
    <property type="protein sequence ID" value="KAG5532362.1"/>
    <property type="molecule type" value="Genomic_DNA"/>
</dbReference>
<dbReference type="Proteomes" id="UP000823749">
    <property type="component" value="Chromosome 9"/>
</dbReference>
<proteinExistence type="inferred from homology"/>
<dbReference type="GO" id="GO:0005773">
    <property type="term" value="C:vacuole"/>
    <property type="evidence" value="ECO:0007669"/>
    <property type="project" value="GOC"/>
</dbReference>
<dbReference type="InterPro" id="IPR048501">
    <property type="entry name" value="Legum_prodom"/>
</dbReference>
<gene>
    <name evidence="3" type="ORF">RHGRI_026854</name>
</gene>
<evidence type="ECO:0000313" key="3">
    <source>
        <dbReference type="EMBL" id="KAG5532362.1"/>
    </source>
</evidence>
<evidence type="ECO:0000256" key="1">
    <source>
        <dbReference type="ARBA" id="ARBA00009941"/>
    </source>
</evidence>
<dbReference type="GO" id="GO:0051603">
    <property type="term" value="P:proteolysis involved in protein catabolic process"/>
    <property type="evidence" value="ECO:0007669"/>
    <property type="project" value="TreeGrafter"/>
</dbReference>
<evidence type="ECO:0000259" key="2">
    <source>
        <dbReference type="Pfam" id="PF20985"/>
    </source>
</evidence>
<dbReference type="PANTHER" id="PTHR12000:SF50">
    <property type="entry name" value="VACUOLAR-PROCESSING ENZYME GAMMA-ISOZYME"/>
    <property type="match status" value="1"/>
</dbReference>
<evidence type="ECO:0000313" key="4">
    <source>
        <dbReference type="Proteomes" id="UP000823749"/>
    </source>
</evidence>
<dbReference type="FunFam" id="1.10.132.130:FF:000001">
    <property type="entry name" value="Vacuolar-processing enzyme beta-isozyme"/>
    <property type="match status" value="1"/>
</dbReference>
<reference evidence="3" key="1">
    <citation type="submission" date="2020-08" db="EMBL/GenBank/DDBJ databases">
        <title>Plant Genome Project.</title>
        <authorList>
            <person name="Zhang R.-G."/>
        </authorList>
    </citation>
    <scope>NUCLEOTIDE SEQUENCE</scope>
    <source>
        <strain evidence="3">WSP0</strain>
        <tissue evidence="3">Leaf</tissue>
    </source>
</reference>
<organism evidence="3 4">
    <name type="scientific">Rhododendron griersonianum</name>
    <dbReference type="NCBI Taxonomy" id="479676"/>
    <lineage>
        <taxon>Eukaryota</taxon>
        <taxon>Viridiplantae</taxon>
        <taxon>Streptophyta</taxon>
        <taxon>Embryophyta</taxon>
        <taxon>Tracheophyta</taxon>
        <taxon>Spermatophyta</taxon>
        <taxon>Magnoliopsida</taxon>
        <taxon>eudicotyledons</taxon>
        <taxon>Gunneridae</taxon>
        <taxon>Pentapetalae</taxon>
        <taxon>asterids</taxon>
        <taxon>Ericales</taxon>
        <taxon>Ericaceae</taxon>
        <taxon>Ericoideae</taxon>
        <taxon>Rhodoreae</taxon>
        <taxon>Rhododendron</taxon>
    </lineage>
</organism>